<dbReference type="PROSITE" id="PS51186">
    <property type="entry name" value="GNAT"/>
    <property type="match status" value="1"/>
</dbReference>
<protein>
    <submittedName>
        <fullName evidence="4">GNAT superfamily N-acetyltransferase</fullName>
    </submittedName>
</protein>
<organism evidence="4 5">
    <name type="scientific">Phyllobacterium myrsinacearum</name>
    <dbReference type="NCBI Taxonomy" id="28101"/>
    <lineage>
        <taxon>Bacteria</taxon>
        <taxon>Pseudomonadati</taxon>
        <taxon>Pseudomonadota</taxon>
        <taxon>Alphaproteobacteria</taxon>
        <taxon>Hyphomicrobiales</taxon>
        <taxon>Phyllobacteriaceae</taxon>
        <taxon>Phyllobacterium</taxon>
    </lineage>
</organism>
<name>A0A839ED61_9HYPH</name>
<dbReference type="CDD" id="cd04301">
    <property type="entry name" value="NAT_SF"/>
    <property type="match status" value="1"/>
</dbReference>
<dbReference type="RefSeq" id="WP_182548548.1">
    <property type="nucleotide sequence ID" value="NZ_JACGXN010000001.1"/>
</dbReference>
<comment type="caution">
    <text evidence="4">The sequence shown here is derived from an EMBL/GenBank/DDBJ whole genome shotgun (WGS) entry which is preliminary data.</text>
</comment>
<dbReference type="Pfam" id="PF00583">
    <property type="entry name" value="Acetyltransf_1"/>
    <property type="match status" value="1"/>
</dbReference>
<dbReference type="EMBL" id="JACGXN010000001">
    <property type="protein sequence ID" value="MBA8877953.1"/>
    <property type="molecule type" value="Genomic_DNA"/>
</dbReference>
<feature type="domain" description="N-acetyltransferase" evidence="3">
    <location>
        <begin position="1"/>
        <end position="149"/>
    </location>
</feature>
<evidence type="ECO:0000313" key="5">
    <source>
        <dbReference type="Proteomes" id="UP000549052"/>
    </source>
</evidence>
<evidence type="ECO:0000256" key="2">
    <source>
        <dbReference type="ARBA" id="ARBA00023315"/>
    </source>
</evidence>
<reference evidence="4 5" key="1">
    <citation type="submission" date="2020-07" db="EMBL/GenBank/DDBJ databases">
        <title>Genomic Encyclopedia of Type Strains, Phase IV (KMG-V): Genome sequencing to study the core and pangenomes of soil and plant-associated prokaryotes.</title>
        <authorList>
            <person name="Whitman W."/>
        </authorList>
    </citation>
    <scope>NUCLEOTIDE SEQUENCE [LARGE SCALE GENOMIC DNA]</scope>
    <source>
        <strain evidence="4 5">AN3</strain>
    </source>
</reference>
<evidence type="ECO:0000313" key="4">
    <source>
        <dbReference type="EMBL" id="MBA8877953.1"/>
    </source>
</evidence>
<proteinExistence type="predicted"/>
<keyword evidence="1 4" id="KW-0808">Transferase</keyword>
<gene>
    <name evidence="4" type="ORF">FHW16_001635</name>
</gene>
<dbReference type="PANTHER" id="PTHR43800:SF1">
    <property type="entry name" value="PEPTIDYL-LYSINE N-ACETYLTRANSFERASE YJAB"/>
    <property type="match status" value="1"/>
</dbReference>
<evidence type="ECO:0000256" key="1">
    <source>
        <dbReference type="ARBA" id="ARBA00022679"/>
    </source>
</evidence>
<keyword evidence="2" id="KW-0012">Acyltransferase</keyword>
<dbReference type="GO" id="GO:0016747">
    <property type="term" value="F:acyltransferase activity, transferring groups other than amino-acyl groups"/>
    <property type="evidence" value="ECO:0007669"/>
    <property type="project" value="InterPro"/>
</dbReference>
<accession>A0A839ED61</accession>
<evidence type="ECO:0000259" key="3">
    <source>
        <dbReference type="PROSITE" id="PS51186"/>
    </source>
</evidence>
<keyword evidence="5" id="KW-1185">Reference proteome</keyword>
<dbReference type="Proteomes" id="UP000549052">
    <property type="component" value="Unassembled WGS sequence"/>
</dbReference>
<dbReference type="InterPro" id="IPR016181">
    <property type="entry name" value="Acyl_CoA_acyltransferase"/>
</dbReference>
<dbReference type="AlphaFoldDB" id="A0A839ED61"/>
<dbReference type="SUPFAM" id="SSF55729">
    <property type="entry name" value="Acyl-CoA N-acyltransferases (Nat)"/>
    <property type="match status" value="1"/>
</dbReference>
<sequence length="175" mass="19632">MQFRSGEAGDVPVIAAIERASAARFLDIGMPEIAGDDPTPEAVVLKRIAQDRLFVAVDVQPVGFVIFHVIDNHLYVEQIDVDPQYAGKRIGSALIGLVEERARAEARMGLLLSTFRDVPWNAPYYRRLGFTDVPDTALSPALERIRQLHIEKGFDETRRVFMQKSLRVDSNGNQR</sequence>
<dbReference type="Gene3D" id="3.40.630.30">
    <property type="match status" value="1"/>
</dbReference>
<dbReference type="InterPro" id="IPR000182">
    <property type="entry name" value="GNAT_dom"/>
</dbReference>
<dbReference type="PANTHER" id="PTHR43800">
    <property type="entry name" value="PEPTIDYL-LYSINE N-ACETYLTRANSFERASE YJAB"/>
    <property type="match status" value="1"/>
</dbReference>